<evidence type="ECO:0000259" key="9">
    <source>
        <dbReference type="PROSITE" id="PS50972"/>
    </source>
</evidence>
<keyword evidence="7" id="KW-0460">Magnesium</keyword>
<dbReference type="NCBIfam" id="TIGR01496">
    <property type="entry name" value="DHPS"/>
    <property type="match status" value="1"/>
</dbReference>
<dbReference type="PANTHER" id="PTHR20941">
    <property type="entry name" value="FOLATE SYNTHESIS PROTEINS"/>
    <property type="match status" value="1"/>
</dbReference>
<feature type="domain" description="Pterin-binding" evidence="9">
    <location>
        <begin position="28"/>
        <end position="280"/>
    </location>
</feature>
<dbReference type="InterPro" id="IPR045031">
    <property type="entry name" value="DHP_synth-like"/>
</dbReference>
<evidence type="ECO:0000256" key="1">
    <source>
        <dbReference type="ARBA" id="ARBA00000012"/>
    </source>
</evidence>
<name>A0A364XZX1_9BACT</name>
<dbReference type="GO" id="GO:0046654">
    <property type="term" value="P:tetrahydrofolate biosynthetic process"/>
    <property type="evidence" value="ECO:0007669"/>
    <property type="project" value="TreeGrafter"/>
</dbReference>
<reference evidence="10 11" key="1">
    <citation type="submission" date="2018-06" db="EMBL/GenBank/DDBJ databases">
        <title>Chryseolinea flavus sp. nov., a member of the phylum Bacteroidetes isolated from soil.</title>
        <authorList>
            <person name="Li Y."/>
            <person name="Wang J."/>
        </authorList>
    </citation>
    <scope>NUCLEOTIDE SEQUENCE [LARGE SCALE GENOMIC DNA]</scope>
    <source>
        <strain evidence="10 11">SDU1-6</strain>
    </source>
</reference>
<keyword evidence="8" id="KW-0289">Folate biosynthesis</keyword>
<protein>
    <recommendedName>
        <fullName evidence="4">dihydropteroate synthase</fullName>
        <ecNumber evidence="4">2.5.1.15</ecNumber>
    </recommendedName>
</protein>
<dbReference type="PANTHER" id="PTHR20941:SF1">
    <property type="entry name" value="FOLIC ACID SYNTHESIS PROTEIN FOL1"/>
    <property type="match status" value="1"/>
</dbReference>
<keyword evidence="6" id="KW-0479">Metal-binding</keyword>
<evidence type="ECO:0000256" key="7">
    <source>
        <dbReference type="ARBA" id="ARBA00022842"/>
    </source>
</evidence>
<organism evidence="10 11">
    <name type="scientific">Pseudochryseolinea flava</name>
    <dbReference type="NCBI Taxonomy" id="2059302"/>
    <lineage>
        <taxon>Bacteria</taxon>
        <taxon>Pseudomonadati</taxon>
        <taxon>Bacteroidota</taxon>
        <taxon>Cytophagia</taxon>
        <taxon>Cytophagales</taxon>
        <taxon>Fulvivirgaceae</taxon>
        <taxon>Pseudochryseolinea</taxon>
    </lineage>
</organism>
<dbReference type="GO" id="GO:0046872">
    <property type="term" value="F:metal ion binding"/>
    <property type="evidence" value="ECO:0007669"/>
    <property type="project" value="UniProtKB-KW"/>
</dbReference>
<comment type="cofactor">
    <cofactor evidence="2">
        <name>Mg(2+)</name>
        <dbReference type="ChEBI" id="CHEBI:18420"/>
    </cofactor>
</comment>
<dbReference type="SUPFAM" id="SSF51717">
    <property type="entry name" value="Dihydropteroate synthetase-like"/>
    <property type="match status" value="1"/>
</dbReference>
<dbReference type="GO" id="GO:0005829">
    <property type="term" value="C:cytosol"/>
    <property type="evidence" value="ECO:0007669"/>
    <property type="project" value="TreeGrafter"/>
</dbReference>
<keyword evidence="11" id="KW-1185">Reference proteome</keyword>
<comment type="pathway">
    <text evidence="3">Cofactor biosynthesis; tetrahydrofolate biosynthesis; 7,8-dihydrofolate from 2-amino-4-hydroxy-6-hydroxymethyl-7,8-dihydropteridine diphosphate and 4-aminobenzoate: step 1/2.</text>
</comment>
<dbReference type="OrthoDB" id="9811744at2"/>
<keyword evidence="5 10" id="KW-0808">Transferase</keyword>
<evidence type="ECO:0000256" key="8">
    <source>
        <dbReference type="ARBA" id="ARBA00022909"/>
    </source>
</evidence>
<dbReference type="Proteomes" id="UP000251889">
    <property type="component" value="Unassembled WGS sequence"/>
</dbReference>
<evidence type="ECO:0000256" key="6">
    <source>
        <dbReference type="ARBA" id="ARBA00022723"/>
    </source>
</evidence>
<comment type="caution">
    <text evidence="10">The sequence shown here is derived from an EMBL/GenBank/DDBJ whole genome shotgun (WGS) entry which is preliminary data.</text>
</comment>
<dbReference type="Gene3D" id="3.20.20.20">
    <property type="entry name" value="Dihydropteroate synthase-like"/>
    <property type="match status" value="1"/>
</dbReference>
<dbReference type="InterPro" id="IPR000489">
    <property type="entry name" value="Pterin-binding_dom"/>
</dbReference>
<evidence type="ECO:0000256" key="4">
    <source>
        <dbReference type="ARBA" id="ARBA00012458"/>
    </source>
</evidence>
<dbReference type="InterPro" id="IPR011005">
    <property type="entry name" value="Dihydropteroate_synth-like_sf"/>
</dbReference>
<dbReference type="Pfam" id="PF00809">
    <property type="entry name" value="Pterin_bind"/>
    <property type="match status" value="1"/>
</dbReference>
<accession>A0A364XZX1</accession>
<evidence type="ECO:0000313" key="10">
    <source>
        <dbReference type="EMBL" id="RAV99928.1"/>
    </source>
</evidence>
<gene>
    <name evidence="10" type="primary">folP</name>
    <name evidence="10" type="ORF">DQQ10_17195</name>
</gene>
<comment type="catalytic activity">
    <reaction evidence="1">
        <text>(7,8-dihydropterin-6-yl)methyl diphosphate + 4-aminobenzoate = 7,8-dihydropteroate + diphosphate</text>
        <dbReference type="Rhea" id="RHEA:19949"/>
        <dbReference type="ChEBI" id="CHEBI:17836"/>
        <dbReference type="ChEBI" id="CHEBI:17839"/>
        <dbReference type="ChEBI" id="CHEBI:33019"/>
        <dbReference type="ChEBI" id="CHEBI:72950"/>
        <dbReference type="EC" id="2.5.1.15"/>
    </reaction>
</comment>
<dbReference type="GO" id="GO:0004156">
    <property type="term" value="F:dihydropteroate synthase activity"/>
    <property type="evidence" value="ECO:0007669"/>
    <property type="project" value="UniProtKB-EC"/>
</dbReference>
<dbReference type="EC" id="2.5.1.15" evidence="4"/>
<sequence length="288" mass="31469">MKSASESKLFSTNKTLNFQGRLVDLSTPAVMGILNITPDSFYGGSRVRDEKSILGKAEEMLRQGATFLDVGGYSTRPGADEISMDEEIHRVTHALTIIHKAFPEALLSVDTFRSAVARAAVQAGASMINDVSGGTLDDAMFKTVGDLQVPYVLMHMRGTPQTMASQTNYTNLMKDLVDFFHQNIHQLEQHAVKDVIIDPGFGFAKTVTQNFELLNGMEYLNMLGKPMMIGLSRKSMIWRTLGITADDAMNGTTALNTIAVMKGAGILRVHDVAEAVQVVKLTQALVNR</sequence>
<evidence type="ECO:0000313" key="11">
    <source>
        <dbReference type="Proteomes" id="UP000251889"/>
    </source>
</evidence>
<evidence type="ECO:0000256" key="2">
    <source>
        <dbReference type="ARBA" id="ARBA00001946"/>
    </source>
</evidence>
<dbReference type="EMBL" id="QMFY01000009">
    <property type="protein sequence ID" value="RAV99928.1"/>
    <property type="molecule type" value="Genomic_DNA"/>
</dbReference>
<evidence type="ECO:0000256" key="5">
    <source>
        <dbReference type="ARBA" id="ARBA00022679"/>
    </source>
</evidence>
<dbReference type="AlphaFoldDB" id="A0A364XZX1"/>
<dbReference type="InterPro" id="IPR006390">
    <property type="entry name" value="DHP_synth_dom"/>
</dbReference>
<dbReference type="GO" id="GO:0046656">
    <property type="term" value="P:folic acid biosynthetic process"/>
    <property type="evidence" value="ECO:0007669"/>
    <property type="project" value="UniProtKB-KW"/>
</dbReference>
<evidence type="ECO:0000256" key="3">
    <source>
        <dbReference type="ARBA" id="ARBA00004763"/>
    </source>
</evidence>
<dbReference type="PROSITE" id="PS50972">
    <property type="entry name" value="PTERIN_BINDING"/>
    <property type="match status" value="1"/>
</dbReference>
<proteinExistence type="predicted"/>
<dbReference type="CDD" id="cd00739">
    <property type="entry name" value="DHPS"/>
    <property type="match status" value="1"/>
</dbReference>